<dbReference type="STRING" id="1079859.SAMN04515674_11613"/>
<evidence type="ECO:0000313" key="1">
    <source>
        <dbReference type="EMBL" id="SFQ36507.1"/>
    </source>
</evidence>
<dbReference type="Proteomes" id="UP000199306">
    <property type="component" value="Unassembled WGS sequence"/>
</dbReference>
<gene>
    <name evidence="1" type="ORF">SAMN04515674_11613</name>
</gene>
<protein>
    <submittedName>
        <fullName evidence="1">Uncharacterized protein</fullName>
    </submittedName>
</protein>
<evidence type="ECO:0000313" key="2">
    <source>
        <dbReference type="Proteomes" id="UP000199306"/>
    </source>
</evidence>
<reference evidence="1 2" key="1">
    <citation type="submission" date="2016-10" db="EMBL/GenBank/DDBJ databases">
        <authorList>
            <person name="de Groot N.N."/>
        </authorList>
    </citation>
    <scope>NUCLEOTIDE SEQUENCE [LARGE SCALE GENOMIC DNA]</scope>
    <source>
        <strain evidence="2">E92,LMG 26720,CCM 7988</strain>
    </source>
</reference>
<sequence>MILYSKKTGIFPKTKSILSNFNNKTDVLQQFWLREIDEMLCILTDKRMTMLYSGLTEQVVFKVLLKLLSHLFR</sequence>
<keyword evidence="2" id="KW-1185">Reference proteome</keyword>
<dbReference type="EMBL" id="FOXH01000016">
    <property type="protein sequence ID" value="SFQ36507.1"/>
    <property type="molecule type" value="Genomic_DNA"/>
</dbReference>
<dbReference type="AlphaFoldDB" id="A0A1I5XXQ6"/>
<name>A0A1I5XXQ6_9BACT</name>
<accession>A0A1I5XXQ6</accession>
<organism evidence="1 2">
    <name type="scientific">Pseudarcicella hirudinis</name>
    <dbReference type="NCBI Taxonomy" id="1079859"/>
    <lineage>
        <taxon>Bacteria</taxon>
        <taxon>Pseudomonadati</taxon>
        <taxon>Bacteroidota</taxon>
        <taxon>Cytophagia</taxon>
        <taxon>Cytophagales</taxon>
        <taxon>Flectobacillaceae</taxon>
        <taxon>Pseudarcicella</taxon>
    </lineage>
</organism>
<proteinExistence type="predicted"/>